<evidence type="ECO:0000256" key="4">
    <source>
        <dbReference type="ARBA" id="ARBA00022982"/>
    </source>
</evidence>
<keyword evidence="2 6" id="KW-0349">Heme</keyword>
<keyword evidence="3 6" id="KW-0479">Metal-binding</keyword>
<feature type="signal peptide" evidence="7">
    <location>
        <begin position="1"/>
        <end position="21"/>
    </location>
</feature>
<dbReference type="SUPFAM" id="SSF46626">
    <property type="entry name" value="Cytochrome c"/>
    <property type="match status" value="1"/>
</dbReference>
<dbReference type="EMBL" id="JAVDWE010000001">
    <property type="protein sequence ID" value="MDR7092614.1"/>
    <property type="molecule type" value="Genomic_DNA"/>
</dbReference>
<dbReference type="Pfam" id="PF13442">
    <property type="entry name" value="Cytochrome_CBB3"/>
    <property type="match status" value="1"/>
</dbReference>
<evidence type="ECO:0000256" key="2">
    <source>
        <dbReference type="ARBA" id="ARBA00022617"/>
    </source>
</evidence>
<name>A0ABU1V5A5_9BURK</name>
<reference evidence="9 10" key="1">
    <citation type="submission" date="2023-07" db="EMBL/GenBank/DDBJ databases">
        <title>Sorghum-associated microbial communities from plants grown in Nebraska, USA.</title>
        <authorList>
            <person name="Schachtman D."/>
        </authorList>
    </citation>
    <scope>NUCLEOTIDE SEQUENCE [LARGE SCALE GENOMIC DNA]</scope>
    <source>
        <strain evidence="9 10">BE240</strain>
    </source>
</reference>
<dbReference type="Gene3D" id="1.10.760.10">
    <property type="entry name" value="Cytochrome c-like domain"/>
    <property type="match status" value="1"/>
</dbReference>
<accession>A0ABU1V5A5</accession>
<keyword evidence="1" id="KW-0813">Transport</keyword>
<evidence type="ECO:0000259" key="8">
    <source>
        <dbReference type="PROSITE" id="PS51007"/>
    </source>
</evidence>
<keyword evidence="5 6" id="KW-0408">Iron</keyword>
<keyword evidence="4" id="KW-0249">Electron transport</keyword>
<evidence type="ECO:0000313" key="9">
    <source>
        <dbReference type="EMBL" id="MDR7092614.1"/>
    </source>
</evidence>
<evidence type="ECO:0000256" key="7">
    <source>
        <dbReference type="SAM" id="SignalP"/>
    </source>
</evidence>
<dbReference type="PANTHER" id="PTHR33751">
    <property type="entry name" value="CBB3-TYPE CYTOCHROME C OXIDASE SUBUNIT FIXP"/>
    <property type="match status" value="1"/>
</dbReference>
<dbReference type="PANTHER" id="PTHR33751:SF9">
    <property type="entry name" value="CYTOCHROME C4"/>
    <property type="match status" value="1"/>
</dbReference>
<evidence type="ECO:0000256" key="3">
    <source>
        <dbReference type="ARBA" id="ARBA00022723"/>
    </source>
</evidence>
<evidence type="ECO:0000313" key="10">
    <source>
        <dbReference type="Proteomes" id="UP001265550"/>
    </source>
</evidence>
<dbReference type="PROSITE" id="PS51007">
    <property type="entry name" value="CYTC"/>
    <property type="match status" value="1"/>
</dbReference>
<sequence>MKRTLGLVAATLALLCGSVQAQTAPDVQTRAWAASCAACHGTGGKSNSAIPSINGQDKQVLLTKLLAYKRDQLPATVMHQHAKGYTDAELDRLADHFSHQPK</sequence>
<organism evidence="9 10">
    <name type="scientific">Hydrogenophaga laconesensis</name>
    <dbReference type="NCBI Taxonomy" id="1805971"/>
    <lineage>
        <taxon>Bacteria</taxon>
        <taxon>Pseudomonadati</taxon>
        <taxon>Pseudomonadota</taxon>
        <taxon>Betaproteobacteria</taxon>
        <taxon>Burkholderiales</taxon>
        <taxon>Comamonadaceae</taxon>
        <taxon>Hydrogenophaga</taxon>
    </lineage>
</organism>
<keyword evidence="7" id="KW-0732">Signal</keyword>
<dbReference type="InterPro" id="IPR009056">
    <property type="entry name" value="Cyt_c-like_dom"/>
</dbReference>
<dbReference type="Proteomes" id="UP001265550">
    <property type="component" value="Unassembled WGS sequence"/>
</dbReference>
<proteinExistence type="predicted"/>
<dbReference type="InterPro" id="IPR036909">
    <property type="entry name" value="Cyt_c-like_dom_sf"/>
</dbReference>
<keyword evidence="10" id="KW-1185">Reference proteome</keyword>
<evidence type="ECO:0000256" key="1">
    <source>
        <dbReference type="ARBA" id="ARBA00022448"/>
    </source>
</evidence>
<evidence type="ECO:0000256" key="6">
    <source>
        <dbReference type="PROSITE-ProRule" id="PRU00433"/>
    </source>
</evidence>
<gene>
    <name evidence="9" type="ORF">J2X09_000337</name>
</gene>
<evidence type="ECO:0000256" key="5">
    <source>
        <dbReference type="ARBA" id="ARBA00023004"/>
    </source>
</evidence>
<comment type="caution">
    <text evidence="9">The sequence shown here is derived from an EMBL/GenBank/DDBJ whole genome shotgun (WGS) entry which is preliminary data.</text>
</comment>
<feature type="domain" description="Cytochrome c" evidence="8">
    <location>
        <begin position="21"/>
        <end position="101"/>
    </location>
</feature>
<feature type="chain" id="PRO_5047454470" evidence="7">
    <location>
        <begin position="22"/>
        <end position="102"/>
    </location>
</feature>
<dbReference type="RefSeq" id="WP_204731621.1">
    <property type="nucleotide sequence ID" value="NZ_JAVDWE010000001.1"/>
</dbReference>
<protein>
    <submittedName>
        <fullName evidence="9">Cytochrome c553</fullName>
    </submittedName>
</protein>
<dbReference type="InterPro" id="IPR050597">
    <property type="entry name" value="Cytochrome_c_Oxidase_Subunit"/>
</dbReference>